<comment type="similarity">
    <text evidence="1">Belongs to the ABC transporter superfamily.</text>
</comment>
<dbReference type="GO" id="GO:0005524">
    <property type="term" value="F:ATP binding"/>
    <property type="evidence" value="ECO:0007669"/>
    <property type="project" value="UniProtKB-KW"/>
</dbReference>
<dbReference type="CDD" id="cd03257">
    <property type="entry name" value="ABC_NikE_OppD_transporters"/>
    <property type="match status" value="1"/>
</dbReference>
<evidence type="ECO:0000259" key="5">
    <source>
        <dbReference type="PROSITE" id="PS50893"/>
    </source>
</evidence>
<dbReference type="AlphaFoldDB" id="A0A1V5SI64"/>
<dbReference type="InterPro" id="IPR050319">
    <property type="entry name" value="ABC_transp_ATP-bind"/>
</dbReference>
<accession>A0A1V5SI64</accession>
<proteinExistence type="inferred from homology"/>
<organism evidence="6">
    <name type="scientific">Candidatus Atribacter allofermentans</name>
    <dbReference type="NCBI Taxonomy" id="1852833"/>
    <lineage>
        <taxon>Bacteria</taxon>
        <taxon>Pseudomonadati</taxon>
        <taxon>Atribacterota</taxon>
        <taxon>Atribacteria</taxon>
        <taxon>Atribacterales</taxon>
        <taxon>Atribacteraceae</taxon>
        <taxon>Atribacter</taxon>
    </lineage>
</organism>
<reference evidence="6" key="1">
    <citation type="submission" date="2017-02" db="EMBL/GenBank/DDBJ databases">
        <title>Delving into the versatile metabolic prowess of the omnipresent phylum Bacteroidetes.</title>
        <authorList>
            <person name="Nobu M.K."/>
            <person name="Mei R."/>
            <person name="Narihiro T."/>
            <person name="Kuroda K."/>
            <person name="Liu W.-T."/>
        </authorList>
    </citation>
    <scope>NUCLEOTIDE SEQUENCE</scope>
    <source>
        <strain evidence="6">ADurb.Bin276</strain>
    </source>
</reference>
<dbReference type="InterPro" id="IPR027417">
    <property type="entry name" value="P-loop_NTPase"/>
</dbReference>
<dbReference type="EMBL" id="MWBQ01000222">
    <property type="protein sequence ID" value="OQA54229.1"/>
    <property type="molecule type" value="Genomic_DNA"/>
</dbReference>
<evidence type="ECO:0000256" key="3">
    <source>
        <dbReference type="ARBA" id="ARBA00022741"/>
    </source>
</evidence>
<feature type="domain" description="ABC transporter" evidence="5">
    <location>
        <begin position="2"/>
        <end position="231"/>
    </location>
</feature>
<evidence type="ECO:0000256" key="1">
    <source>
        <dbReference type="ARBA" id="ARBA00005417"/>
    </source>
</evidence>
<keyword evidence="4 6" id="KW-0067">ATP-binding</keyword>
<keyword evidence="2" id="KW-0813">Transport</keyword>
<dbReference type="GO" id="GO:0055085">
    <property type="term" value="P:transmembrane transport"/>
    <property type="evidence" value="ECO:0007669"/>
    <property type="project" value="UniProtKB-ARBA"/>
</dbReference>
<protein>
    <submittedName>
        <fullName evidence="6">Oligopeptide transport ATP-binding protein OppF</fullName>
    </submittedName>
</protein>
<dbReference type="GO" id="GO:0016887">
    <property type="term" value="F:ATP hydrolysis activity"/>
    <property type="evidence" value="ECO:0007669"/>
    <property type="project" value="InterPro"/>
</dbReference>
<dbReference type="Pfam" id="PF00005">
    <property type="entry name" value="ABC_tran"/>
    <property type="match status" value="1"/>
</dbReference>
<dbReference type="PROSITE" id="PS50893">
    <property type="entry name" value="ABC_TRANSPORTER_2"/>
    <property type="match status" value="1"/>
</dbReference>
<sequence length="231" mass="26100">MIELHKVTYEFSQGWPRKQHQIVLSNISVKLYMGKTFGLMGHSGTGKTTLGKMVAGLIKPFSGTIFFHGKDISRMKPPDWLFFRRNVQMLFQDPQGSLNPKKRIDASLRDVLNITKVPFNQQKEAIEDVLKTVGLSTDFLLRYPAQLSGGQNQRISLARILLLKPEFIVLDEPTSALDISVQAQILFLLRELQKNHGLGYLFISHDPEVIQYMSHSIGILKNGNLDIVPEG</sequence>
<dbReference type="PANTHER" id="PTHR43776:SF7">
    <property type="entry name" value="D,D-DIPEPTIDE TRANSPORT ATP-BINDING PROTEIN DDPF-RELATED"/>
    <property type="match status" value="1"/>
</dbReference>
<dbReference type="Gene3D" id="3.40.50.300">
    <property type="entry name" value="P-loop containing nucleotide triphosphate hydrolases"/>
    <property type="match status" value="1"/>
</dbReference>
<comment type="caution">
    <text evidence="6">The sequence shown here is derived from an EMBL/GenBank/DDBJ whole genome shotgun (WGS) entry which is preliminary data.</text>
</comment>
<evidence type="ECO:0000256" key="4">
    <source>
        <dbReference type="ARBA" id="ARBA00022840"/>
    </source>
</evidence>
<dbReference type="Proteomes" id="UP000485569">
    <property type="component" value="Unassembled WGS sequence"/>
</dbReference>
<name>A0A1V5SI64_9BACT</name>
<keyword evidence="3" id="KW-0547">Nucleotide-binding</keyword>
<gene>
    <name evidence="6" type="primary">oppF_6</name>
    <name evidence="6" type="ORF">BWY41_02201</name>
</gene>
<dbReference type="SUPFAM" id="SSF52540">
    <property type="entry name" value="P-loop containing nucleoside triphosphate hydrolases"/>
    <property type="match status" value="1"/>
</dbReference>
<dbReference type="SMART" id="SM00382">
    <property type="entry name" value="AAA"/>
    <property type="match status" value="1"/>
</dbReference>
<dbReference type="PANTHER" id="PTHR43776">
    <property type="entry name" value="TRANSPORT ATP-BINDING PROTEIN"/>
    <property type="match status" value="1"/>
</dbReference>
<evidence type="ECO:0000256" key="2">
    <source>
        <dbReference type="ARBA" id="ARBA00022448"/>
    </source>
</evidence>
<dbReference type="InterPro" id="IPR003439">
    <property type="entry name" value="ABC_transporter-like_ATP-bd"/>
</dbReference>
<dbReference type="InterPro" id="IPR003593">
    <property type="entry name" value="AAA+_ATPase"/>
</dbReference>
<evidence type="ECO:0000313" key="6">
    <source>
        <dbReference type="EMBL" id="OQA54229.1"/>
    </source>
</evidence>